<protein>
    <submittedName>
        <fullName evidence="1">Uncharacterized protein</fullName>
    </submittedName>
</protein>
<dbReference type="EMBL" id="QVNQ01000004">
    <property type="protein sequence ID" value="RFS84589.1"/>
    <property type="molecule type" value="Genomic_DNA"/>
</dbReference>
<organism evidence="1 2">
    <name type="scientific">Actinomadura spongiicola</name>
    <dbReference type="NCBI Taxonomy" id="2303421"/>
    <lineage>
        <taxon>Bacteria</taxon>
        <taxon>Bacillati</taxon>
        <taxon>Actinomycetota</taxon>
        <taxon>Actinomycetes</taxon>
        <taxon>Streptosporangiales</taxon>
        <taxon>Thermomonosporaceae</taxon>
        <taxon>Actinomadura</taxon>
    </lineage>
</organism>
<dbReference type="RefSeq" id="WP_117399932.1">
    <property type="nucleotide sequence ID" value="NZ_QVNQ01000004.1"/>
</dbReference>
<reference evidence="1 2" key="1">
    <citation type="submission" date="2018-08" db="EMBL/GenBank/DDBJ databases">
        <title>Actinomadura spongicola sp. nov., isolated from marine sponge Leucetta chagosensis.</title>
        <authorList>
            <person name="Li L."/>
            <person name="Lin H.W."/>
        </authorList>
    </citation>
    <scope>NUCLEOTIDE SEQUENCE [LARGE SCALE GENOMIC DNA]</scope>
    <source>
        <strain evidence="1 2">LHW52907</strain>
    </source>
</reference>
<keyword evidence="2" id="KW-1185">Reference proteome</keyword>
<dbReference type="OrthoDB" id="3483930at2"/>
<proteinExistence type="predicted"/>
<evidence type="ECO:0000313" key="1">
    <source>
        <dbReference type="EMBL" id="RFS84589.1"/>
    </source>
</evidence>
<comment type="caution">
    <text evidence="1">The sequence shown here is derived from an EMBL/GenBank/DDBJ whole genome shotgun (WGS) entry which is preliminary data.</text>
</comment>
<gene>
    <name evidence="1" type="ORF">D0T12_13630</name>
</gene>
<evidence type="ECO:0000313" key="2">
    <source>
        <dbReference type="Proteomes" id="UP000262882"/>
    </source>
</evidence>
<dbReference type="AlphaFoldDB" id="A0A372GHJ4"/>
<name>A0A372GHJ4_9ACTN</name>
<accession>A0A372GHJ4</accession>
<sequence>MNGHQQAQARSRLEVLKEHLTTCGSDLKFAGTGLLVTTPSNQTGRRRSVLVMCHPRPDDAGKLWFWLHGPTPHPIAPADRIIDAAVEICGALRSTGATDGYVIDGTAGTYIITDSGIVPLDVATRMLRRQI</sequence>
<dbReference type="Proteomes" id="UP000262882">
    <property type="component" value="Unassembled WGS sequence"/>
</dbReference>